<dbReference type="InterPro" id="IPR000883">
    <property type="entry name" value="Cyt_C_Oxase_1"/>
</dbReference>
<feature type="transmembrane region" description="Helical" evidence="7">
    <location>
        <begin position="108"/>
        <end position="132"/>
    </location>
</feature>
<keyword evidence="6" id="KW-0404">Intron homing</keyword>
<dbReference type="PANTHER" id="PTHR10422">
    <property type="entry name" value="CYTOCHROME C OXIDASE SUBUNIT 1"/>
    <property type="match status" value="1"/>
</dbReference>
<gene>
    <name evidence="9" type="primary">cox1-ai4</name>
</gene>
<dbReference type="PANTHER" id="PTHR10422:SF18">
    <property type="entry name" value="CYTOCHROME C OXIDASE SUBUNIT 1"/>
    <property type="match status" value="1"/>
</dbReference>
<geneLocation type="mitochondrion" evidence="9"/>
<evidence type="ECO:0000256" key="7">
    <source>
        <dbReference type="SAM" id="Phobius"/>
    </source>
</evidence>
<dbReference type="GO" id="GO:0015990">
    <property type="term" value="P:electron transport coupled proton transport"/>
    <property type="evidence" value="ECO:0007669"/>
    <property type="project" value="TreeGrafter"/>
</dbReference>
<dbReference type="Pfam" id="PF00115">
    <property type="entry name" value="COX1"/>
    <property type="match status" value="1"/>
</dbReference>
<evidence type="ECO:0000259" key="8">
    <source>
        <dbReference type="PROSITE" id="PS50855"/>
    </source>
</evidence>
<dbReference type="InterPro" id="IPR036927">
    <property type="entry name" value="Cyt_c_oxase-like_su1_sf"/>
</dbReference>
<dbReference type="RefSeq" id="YP_004927948.1">
    <property type="nucleotide sequence ID" value="NC_016130.1"/>
</dbReference>
<evidence type="ECO:0000256" key="4">
    <source>
        <dbReference type="ARBA" id="ARBA00022759"/>
    </source>
</evidence>
<dbReference type="Gene3D" id="1.20.210.10">
    <property type="entry name" value="Cytochrome c oxidase-like, subunit I domain"/>
    <property type="match status" value="1"/>
</dbReference>
<accession>G4U4X8</accession>
<sequence>MSLKLNIQRWLFSTNAKDIAVLYFIFALFSAMIGTGLSAMIRLELANTGSPFTNHNTQAFNVVITAHAILMIFFFVMPALVGGFGNYTMPLMLGASDMAFARLNNISFWTLVPSLMLMLTSALVEAGAGTGWTVYFPLAGIQSHSGPAVDLAIFSLHLSGFSSLLGAINFMTTFINMRTIGMKYENVPLFAWAVLFTAILLLLSLPVLAAGLTMGIFDRNFNTSFFEYAGGGDAVLYQHTFFLSMMSVLGLLCLVLFKNKDNDDDNKMMTNDIDDKVLVVNKYVNKDSDYTEFYKAYEKFHPGKDKPSKDFLDWFVGFFEGDGSIINFSRPNSFGTVITQHSEDSHMLYYMKDNFGFGLITSQSKYVNRYMVQGIKDYYLMTLLLNGNLMLPSRKEVFKDSTNKFNKRLSTTHRSMSVPFIKYKDLNTLPRLDNYWLTGFTDAEGCFTISMLKNKRDTYTPSILFQVSQKHVMNLPMLSHTMVLYNKGFMAPHSHENNFTYNLIGLSCELVFDYFDNYKLKTKFNSYNKWKTLILKLKNKEHLISNKKALSLKEEAKTMNPKKKNGR</sequence>
<feature type="transmembrane region" description="Helical" evidence="7">
    <location>
        <begin position="189"/>
        <end position="216"/>
    </location>
</feature>
<comment type="similarity">
    <text evidence="1">In the C-terminal section; belongs to the LAGLIDADG endonuclease family.</text>
</comment>
<dbReference type="GO" id="GO:0004129">
    <property type="term" value="F:cytochrome-c oxidase activity"/>
    <property type="evidence" value="ECO:0007669"/>
    <property type="project" value="InterPro"/>
</dbReference>
<reference evidence="9" key="1">
    <citation type="journal article" date="2012" name="FEMS Yeast Res.">
        <title>Mitochondrial genomes of yeasts of the Yarrowia clade.</title>
        <authorList>
            <person name="Gaillardin C."/>
            <person name="Neuveglise C."/>
            <person name="Kerscher S."/>
            <person name="Nicaud J.M."/>
        </authorList>
    </citation>
    <scope>NUCLEOTIDE SEQUENCE</scope>
    <source>
        <strain evidence="9">CBS 2071</strain>
    </source>
</reference>
<dbReference type="Gene3D" id="3.10.28.10">
    <property type="entry name" value="Homing endonucleases"/>
    <property type="match status" value="2"/>
</dbReference>
<name>G4U4X8_9ASCO</name>
<dbReference type="InterPro" id="IPR004860">
    <property type="entry name" value="LAGLIDADG_dom"/>
</dbReference>
<dbReference type="InterPro" id="IPR027434">
    <property type="entry name" value="Homing_endonucl"/>
</dbReference>
<keyword evidence="4 9" id="KW-0255">Endonuclease</keyword>
<evidence type="ECO:0000256" key="1">
    <source>
        <dbReference type="ARBA" id="ARBA00009332"/>
    </source>
</evidence>
<dbReference type="GO" id="GO:0006123">
    <property type="term" value="P:mitochondrial electron transport, cytochrome c to oxygen"/>
    <property type="evidence" value="ECO:0007669"/>
    <property type="project" value="TreeGrafter"/>
</dbReference>
<evidence type="ECO:0000256" key="2">
    <source>
        <dbReference type="ARBA" id="ARBA00010468"/>
    </source>
</evidence>
<comment type="similarity">
    <text evidence="2">In the N-terminal section; belongs to the heme-copper respiratory oxidase family.</text>
</comment>
<dbReference type="PRINTS" id="PR01165">
    <property type="entry name" value="CYCOXIDASEI"/>
</dbReference>
<proteinExistence type="inferred from homology"/>
<evidence type="ECO:0000256" key="5">
    <source>
        <dbReference type="ARBA" id="ARBA00022801"/>
    </source>
</evidence>
<dbReference type="AlphaFoldDB" id="G4U4X8"/>
<dbReference type="GO" id="GO:0016020">
    <property type="term" value="C:membrane"/>
    <property type="evidence" value="ECO:0007669"/>
    <property type="project" value="InterPro"/>
</dbReference>
<feature type="transmembrane region" description="Helical" evidence="7">
    <location>
        <begin position="63"/>
        <end position="87"/>
    </location>
</feature>
<dbReference type="GO" id="GO:0006314">
    <property type="term" value="P:intron homing"/>
    <property type="evidence" value="ECO:0007669"/>
    <property type="project" value="UniProtKB-KW"/>
</dbReference>
<evidence type="ECO:0000256" key="3">
    <source>
        <dbReference type="ARBA" id="ARBA00022722"/>
    </source>
</evidence>
<dbReference type="EMBL" id="FR877635">
    <property type="protein sequence ID" value="CCC29030.1"/>
    <property type="molecule type" value="Genomic_DNA"/>
</dbReference>
<keyword evidence="3" id="KW-0540">Nuclease</keyword>
<feature type="transmembrane region" description="Helical" evidence="7">
    <location>
        <begin position="21"/>
        <end position="43"/>
    </location>
</feature>
<dbReference type="PROSITE" id="PS50855">
    <property type="entry name" value="COX1"/>
    <property type="match status" value="1"/>
</dbReference>
<keyword evidence="9" id="KW-0496">Mitochondrion</keyword>
<keyword evidence="7" id="KW-0812">Transmembrane</keyword>
<dbReference type="GeneID" id="11341808"/>
<feature type="domain" description="Cytochrome oxidase subunit I profile" evidence="8">
    <location>
        <begin position="4"/>
        <end position="257"/>
    </location>
</feature>
<feature type="transmembrane region" description="Helical" evidence="7">
    <location>
        <begin position="152"/>
        <end position="177"/>
    </location>
</feature>
<dbReference type="SUPFAM" id="SSF55608">
    <property type="entry name" value="Homing endonucleases"/>
    <property type="match status" value="2"/>
</dbReference>
<dbReference type="SUPFAM" id="SSF81442">
    <property type="entry name" value="Cytochrome c oxidase subunit I-like"/>
    <property type="match status" value="1"/>
</dbReference>
<dbReference type="GO" id="GO:0005739">
    <property type="term" value="C:mitochondrion"/>
    <property type="evidence" value="ECO:0007669"/>
    <property type="project" value="UniProtKB-ARBA"/>
</dbReference>
<dbReference type="Pfam" id="PF00961">
    <property type="entry name" value="LAGLIDADG_1"/>
    <property type="match status" value="1"/>
</dbReference>
<evidence type="ECO:0000313" key="9">
    <source>
        <dbReference type="EMBL" id="CCC29030.1"/>
    </source>
</evidence>
<feature type="transmembrane region" description="Helical" evidence="7">
    <location>
        <begin position="236"/>
        <end position="257"/>
    </location>
</feature>
<keyword evidence="5" id="KW-0378">Hydrolase</keyword>
<dbReference type="GO" id="GO:0004519">
    <property type="term" value="F:endonuclease activity"/>
    <property type="evidence" value="ECO:0007669"/>
    <property type="project" value="UniProtKB-KW"/>
</dbReference>
<dbReference type="GO" id="GO:0016787">
    <property type="term" value="F:hydrolase activity"/>
    <property type="evidence" value="ECO:0007669"/>
    <property type="project" value="UniProtKB-KW"/>
</dbReference>
<dbReference type="GO" id="GO:0020037">
    <property type="term" value="F:heme binding"/>
    <property type="evidence" value="ECO:0007669"/>
    <property type="project" value="InterPro"/>
</dbReference>
<dbReference type="InterPro" id="IPR023616">
    <property type="entry name" value="Cyt_c_oxase-like_su1_dom"/>
</dbReference>
<keyword evidence="7" id="KW-0472">Membrane</keyword>
<protein>
    <submittedName>
        <fullName evidence="9">LAGLIDADG type class1 intron encoded endonuclease, COX1-ai4 protein</fullName>
    </submittedName>
</protein>
<evidence type="ECO:0000256" key="6">
    <source>
        <dbReference type="ARBA" id="ARBA00022886"/>
    </source>
</evidence>
<organism evidence="9">
    <name type="scientific">Yarrowia deformans</name>
    <dbReference type="NCBI Taxonomy" id="1608523"/>
    <lineage>
        <taxon>Eukaryota</taxon>
        <taxon>Fungi</taxon>
        <taxon>Dikarya</taxon>
        <taxon>Ascomycota</taxon>
        <taxon>Saccharomycotina</taxon>
        <taxon>Dipodascomycetes</taxon>
        <taxon>Dipodascales</taxon>
        <taxon>Dipodascales incertae sedis</taxon>
        <taxon>Yarrowia</taxon>
    </lineage>
</organism>
<keyword evidence="7" id="KW-1133">Transmembrane helix</keyword>